<sequence length="438" mass="49287">MASTEEEKILDILRGVQLDQFHRQIVDRLHVTRVNHFDHVTEEDLDGLGMAKPAQRRLFEAIKKGKRRNLFGSFRRKVGDVDRGNKLLPEPSSYPKSPITTPAGPCLTCLITESSLVLYEMIGDGAFGYVRKGQWTTDTGTKVDVAVKCLKFSADAAFIQMQTDFIKEANSMALLDHPHIIRLFGIVLSTPMMLVTELAPLGCLLTALRNNRQRFMVSTLCDFMIQVASGMAYLESKRFIHRDLAARNVLLESNEKVKIGDFGLMRALSVEDDYYTMNPKGKVPFAWCPPEALKYRKFSHASDVWSFGICVIELFSYGEEPWPGLNGAQILAKVDMPLCERPLKPSHCPSLIYSLLVSLCWAHDPSNRAGFSELKKSLEQVRPHDVRAVHGYDSKSPQNLCFEEGDKITLIEASADTSWWRGQNKKTGRVGMFPAELV</sequence>
<dbReference type="InterPro" id="IPR001452">
    <property type="entry name" value="SH3_domain"/>
</dbReference>
<organism evidence="13 14">
    <name type="scientific">Nematostella vectensis</name>
    <name type="common">Starlet sea anemone</name>
    <dbReference type="NCBI Taxonomy" id="45351"/>
    <lineage>
        <taxon>Eukaryota</taxon>
        <taxon>Metazoa</taxon>
        <taxon>Cnidaria</taxon>
        <taxon>Anthozoa</taxon>
        <taxon>Hexacorallia</taxon>
        <taxon>Actiniaria</taxon>
        <taxon>Edwardsiidae</taxon>
        <taxon>Nematostella</taxon>
    </lineage>
</organism>
<dbReference type="SMART" id="SM00326">
    <property type="entry name" value="SH3"/>
    <property type="match status" value="1"/>
</dbReference>
<dbReference type="Pfam" id="PF07714">
    <property type="entry name" value="PK_Tyr_Ser-Thr"/>
    <property type="match status" value="1"/>
</dbReference>
<evidence type="ECO:0000256" key="6">
    <source>
        <dbReference type="ARBA" id="ARBA00022840"/>
    </source>
</evidence>
<evidence type="ECO:0000256" key="5">
    <source>
        <dbReference type="ARBA" id="ARBA00022777"/>
    </source>
</evidence>
<dbReference type="SUPFAM" id="SSF50044">
    <property type="entry name" value="SH3-domain"/>
    <property type="match status" value="1"/>
</dbReference>
<dbReference type="HOGENOM" id="CLU_000288_7_39_1"/>
<dbReference type="Proteomes" id="UP000001593">
    <property type="component" value="Unassembled WGS sequence"/>
</dbReference>
<evidence type="ECO:0000313" key="14">
    <source>
        <dbReference type="Proteomes" id="UP000001593"/>
    </source>
</evidence>
<dbReference type="InterPro" id="IPR000719">
    <property type="entry name" value="Prot_kinase_dom"/>
</dbReference>
<dbReference type="InterPro" id="IPR017441">
    <property type="entry name" value="Protein_kinase_ATP_BS"/>
</dbReference>
<evidence type="ECO:0000259" key="12">
    <source>
        <dbReference type="PROSITE" id="PS50011"/>
    </source>
</evidence>
<dbReference type="InterPro" id="IPR036028">
    <property type="entry name" value="SH3-like_dom_sf"/>
</dbReference>
<dbReference type="FunFam" id="1.10.510.10:FF:000521">
    <property type="entry name" value="Tyrosine-protein kinase pr2"/>
    <property type="match status" value="1"/>
</dbReference>
<feature type="binding site" evidence="10">
    <location>
        <position position="148"/>
    </location>
    <ligand>
        <name>ATP</name>
        <dbReference type="ChEBI" id="CHEBI:30616"/>
    </ligand>
</feature>
<accession>A7RL50</accession>
<feature type="domain" description="SH3" evidence="11">
    <location>
        <begin position="381"/>
        <end position="438"/>
    </location>
</feature>
<evidence type="ECO:0000256" key="4">
    <source>
        <dbReference type="ARBA" id="ARBA00022741"/>
    </source>
</evidence>
<proteinExistence type="predicted"/>
<dbReference type="Gene3D" id="3.30.200.20">
    <property type="entry name" value="Phosphorylase Kinase, domain 1"/>
    <property type="match status" value="1"/>
</dbReference>
<evidence type="ECO:0000256" key="10">
    <source>
        <dbReference type="PROSITE-ProRule" id="PRU10141"/>
    </source>
</evidence>
<dbReference type="PROSITE" id="PS50002">
    <property type="entry name" value="SH3"/>
    <property type="match status" value="1"/>
</dbReference>
<dbReference type="InterPro" id="IPR008266">
    <property type="entry name" value="Tyr_kinase_AS"/>
</dbReference>
<dbReference type="GO" id="GO:0004715">
    <property type="term" value="F:non-membrane spanning protein tyrosine kinase activity"/>
    <property type="evidence" value="ECO:0007669"/>
    <property type="project" value="UniProtKB-EC"/>
</dbReference>
<dbReference type="Pfam" id="PF22931">
    <property type="entry name" value="SAM_TNK"/>
    <property type="match status" value="1"/>
</dbReference>
<dbReference type="PANTHER" id="PTHR24418">
    <property type="entry name" value="TYROSINE-PROTEIN KINASE"/>
    <property type="match status" value="1"/>
</dbReference>
<dbReference type="eggNOG" id="KOG0199">
    <property type="taxonomic scope" value="Eukaryota"/>
</dbReference>
<dbReference type="PROSITE" id="PS50011">
    <property type="entry name" value="PROTEIN_KINASE_DOM"/>
    <property type="match status" value="1"/>
</dbReference>
<evidence type="ECO:0000256" key="7">
    <source>
        <dbReference type="ARBA" id="ARBA00023137"/>
    </source>
</evidence>
<dbReference type="Gene3D" id="2.30.30.40">
    <property type="entry name" value="SH3 Domains"/>
    <property type="match status" value="1"/>
</dbReference>
<dbReference type="PhylomeDB" id="A7RL50"/>
<keyword evidence="7" id="KW-0829">Tyrosine-protein kinase</keyword>
<dbReference type="Pfam" id="PF00018">
    <property type="entry name" value="SH3_1"/>
    <property type="match status" value="1"/>
</dbReference>
<keyword evidence="2 9" id="KW-0728">SH3 domain</keyword>
<keyword evidence="14" id="KW-1185">Reference proteome</keyword>
<dbReference type="GO" id="GO:0005886">
    <property type="term" value="C:plasma membrane"/>
    <property type="evidence" value="ECO:0000318"/>
    <property type="project" value="GO_Central"/>
</dbReference>
<reference evidence="13 14" key="1">
    <citation type="journal article" date="2007" name="Science">
        <title>Sea anemone genome reveals ancestral eumetazoan gene repertoire and genomic organization.</title>
        <authorList>
            <person name="Putnam N.H."/>
            <person name="Srivastava M."/>
            <person name="Hellsten U."/>
            <person name="Dirks B."/>
            <person name="Chapman J."/>
            <person name="Salamov A."/>
            <person name="Terry A."/>
            <person name="Shapiro H."/>
            <person name="Lindquist E."/>
            <person name="Kapitonov V.V."/>
            <person name="Jurka J."/>
            <person name="Genikhovich G."/>
            <person name="Grigoriev I.V."/>
            <person name="Lucas S.M."/>
            <person name="Steele R.E."/>
            <person name="Finnerty J.R."/>
            <person name="Technau U."/>
            <person name="Martindale M.Q."/>
            <person name="Rokhsar D.S."/>
        </authorList>
    </citation>
    <scope>NUCLEOTIDE SEQUENCE [LARGE SCALE GENOMIC DNA]</scope>
    <source>
        <strain evidence="14">CH2 X CH6</strain>
    </source>
</reference>
<dbReference type="InParanoid" id="A7RL50"/>
<dbReference type="Gene3D" id="1.10.510.10">
    <property type="entry name" value="Transferase(Phosphotransferase) domain 1"/>
    <property type="match status" value="1"/>
</dbReference>
<dbReference type="AlphaFoldDB" id="A7RL50"/>
<dbReference type="InterPro" id="IPR049587">
    <property type="entry name" value="TNK-like_SAM"/>
</dbReference>
<name>A7RL50_NEMVE</name>
<dbReference type="PROSITE" id="PS00107">
    <property type="entry name" value="PROTEIN_KINASE_ATP"/>
    <property type="match status" value="1"/>
</dbReference>
<dbReference type="SMART" id="SM00219">
    <property type="entry name" value="TyrKc"/>
    <property type="match status" value="1"/>
</dbReference>
<evidence type="ECO:0000256" key="8">
    <source>
        <dbReference type="ARBA" id="ARBA00047899"/>
    </source>
</evidence>
<dbReference type="CDD" id="cd00174">
    <property type="entry name" value="SH3"/>
    <property type="match status" value="1"/>
</dbReference>
<evidence type="ECO:0000256" key="1">
    <source>
        <dbReference type="ARBA" id="ARBA00011903"/>
    </source>
</evidence>
<evidence type="ECO:0000256" key="2">
    <source>
        <dbReference type="ARBA" id="ARBA00022443"/>
    </source>
</evidence>
<keyword evidence="4 10" id="KW-0547">Nucleotide-binding</keyword>
<dbReference type="PROSITE" id="PS00109">
    <property type="entry name" value="PROTEIN_KINASE_TYR"/>
    <property type="match status" value="1"/>
</dbReference>
<evidence type="ECO:0000256" key="3">
    <source>
        <dbReference type="ARBA" id="ARBA00022679"/>
    </source>
</evidence>
<dbReference type="OMA" id="GQMPWAG"/>
<feature type="non-terminal residue" evidence="13">
    <location>
        <position position="438"/>
    </location>
</feature>
<evidence type="ECO:0000256" key="9">
    <source>
        <dbReference type="PROSITE-ProRule" id="PRU00192"/>
    </source>
</evidence>
<evidence type="ECO:0000313" key="13">
    <source>
        <dbReference type="EMBL" id="EDO47802.1"/>
    </source>
</evidence>
<feature type="domain" description="Protein kinase" evidence="12">
    <location>
        <begin position="116"/>
        <end position="387"/>
    </location>
</feature>
<dbReference type="GO" id="GO:0004674">
    <property type="term" value="F:protein serine/threonine kinase activity"/>
    <property type="evidence" value="ECO:0007669"/>
    <property type="project" value="UniProtKB-EC"/>
</dbReference>
<keyword evidence="5" id="KW-0418">Kinase</keyword>
<dbReference type="GO" id="GO:0004713">
    <property type="term" value="F:protein tyrosine kinase activity"/>
    <property type="evidence" value="ECO:0000318"/>
    <property type="project" value="GO_Central"/>
</dbReference>
<evidence type="ECO:0000259" key="11">
    <source>
        <dbReference type="PROSITE" id="PS50002"/>
    </source>
</evidence>
<comment type="catalytic activity">
    <reaction evidence="8">
        <text>L-threonyl-[protein] + ATP = O-phospho-L-threonyl-[protein] + ADP + H(+)</text>
        <dbReference type="Rhea" id="RHEA:46608"/>
        <dbReference type="Rhea" id="RHEA-COMP:11060"/>
        <dbReference type="Rhea" id="RHEA-COMP:11605"/>
        <dbReference type="ChEBI" id="CHEBI:15378"/>
        <dbReference type="ChEBI" id="CHEBI:30013"/>
        <dbReference type="ChEBI" id="CHEBI:30616"/>
        <dbReference type="ChEBI" id="CHEBI:61977"/>
        <dbReference type="ChEBI" id="CHEBI:456216"/>
        <dbReference type="EC" id="2.7.11.1"/>
    </reaction>
</comment>
<dbReference type="InterPro" id="IPR011009">
    <property type="entry name" value="Kinase-like_dom_sf"/>
</dbReference>
<dbReference type="InterPro" id="IPR050198">
    <property type="entry name" value="Non-receptor_tyrosine_kinases"/>
</dbReference>
<dbReference type="InterPro" id="IPR001245">
    <property type="entry name" value="Ser-Thr/Tyr_kinase_cat_dom"/>
</dbReference>
<keyword evidence="6 10" id="KW-0067">ATP-binding</keyword>
<dbReference type="EC" id="2.7.10.2" evidence="1"/>
<dbReference type="SUPFAM" id="SSF56112">
    <property type="entry name" value="Protein kinase-like (PK-like)"/>
    <property type="match status" value="1"/>
</dbReference>
<gene>
    <name evidence="13" type="ORF">NEMVEDRAFT_v1g179216</name>
</gene>
<dbReference type="EMBL" id="DS469517">
    <property type="protein sequence ID" value="EDO47802.1"/>
    <property type="molecule type" value="Genomic_DNA"/>
</dbReference>
<dbReference type="STRING" id="45351.A7RL50"/>
<protein>
    <recommendedName>
        <fullName evidence="1">non-specific protein-tyrosine kinase</fullName>
        <ecNumber evidence="1">2.7.10.2</ecNumber>
    </recommendedName>
</protein>
<dbReference type="GO" id="GO:0005524">
    <property type="term" value="F:ATP binding"/>
    <property type="evidence" value="ECO:0007669"/>
    <property type="project" value="UniProtKB-UniRule"/>
</dbReference>
<keyword evidence="3" id="KW-0808">Transferase</keyword>
<dbReference type="InterPro" id="IPR055175">
    <property type="entry name" value="ACK/TNK-like_SAM"/>
</dbReference>
<dbReference type="PRINTS" id="PR00109">
    <property type="entry name" value="TYRKINASE"/>
</dbReference>
<dbReference type="InterPro" id="IPR020635">
    <property type="entry name" value="Tyr_kinase_cat_dom"/>
</dbReference>
<dbReference type="CDD" id="cd09539">
    <property type="entry name" value="SAM_TNK-like"/>
    <property type="match status" value="1"/>
</dbReference>